<organism evidence="1 2">
    <name type="scientific">Porites lobata</name>
    <dbReference type="NCBI Taxonomy" id="104759"/>
    <lineage>
        <taxon>Eukaryota</taxon>
        <taxon>Metazoa</taxon>
        <taxon>Cnidaria</taxon>
        <taxon>Anthozoa</taxon>
        <taxon>Hexacorallia</taxon>
        <taxon>Scleractinia</taxon>
        <taxon>Fungiina</taxon>
        <taxon>Poritidae</taxon>
        <taxon>Porites</taxon>
    </lineage>
</organism>
<gene>
    <name evidence="1" type="ORF">PLOB_00043613</name>
</gene>
<feature type="non-terminal residue" evidence="1">
    <location>
        <position position="158"/>
    </location>
</feature>
<dbReference type="Proteomes" id="UP001159405">
    <property type="component" value="Unassembled WGS sequence"/>
</dbReference>
<reference evidence="1 2" key="1">
    <citation type="submission" date="2022-05" db="EMBL/GenBank/DDBJ databases">
        <authorList>
            <consortium name="Genoscope - CEA"/>
            <person name="William W."/>
        </authorList>
    </citation>
    <scope>NUCLEOTIDE SEQUENCE [LARGE SCALE GENOMIC DNA]</scope>
</reference>
<accession>A0ABN8SCU0</accession>
<name>A0ABN8SCU0_9CNID</name>
<sequence>MTGTSTVECQQLIDVAGPHHSKKLVGVSSSRSYVLEATFHVNYTGQPLFKLIYLLFIKTPYTIFQPAFSLGAKCFSLFYDAVLCRILLAQFSNIKRSFCWLVEILEKSMKFDPLKAQLILMRSTVINSGKALSLGLVYIFKTIERRVWLMIARPVEDK</sequence>
<evidence type="ECO:0000313" key="2">
    <source>
        <dbReference type="Proteomes" id="UP001159405"/>
    </source>
</evidence>
<dbReference type="EMBL" id="CALNXK010000715">
    <property type="protein sequence ID" value="CAH3189383.1"/>
    <property type="molecule type" value="Genomic_DNA"/>
</dbReference>
<comment type="caution">
    <text evidence="1">The sequence shown here is derived from an EMBL/GenBank/DDBJ whole genome shotgun (WGS) entry which is preliminary data.</text>
</comment>
<evidence type="ECO:0000313" key="1">
    <source>
        <dbReference type="EMBL" id="CAH3189383.1"/>
    </source>
</evidence>
<protein>
    <submittedName>
        <fullName evidence="1">Uncharacterized protein</fullName>
    </submittedName>
</protein>
<proteinExistence type="predicted"/>
<keyword evidence="2" id="KW-1185">Reference proteome</keyword>